<sequence>MDYSNTYNYFYSKTSNVCKEIVIKKFKEAKKKRRPFLTMANAILKEIHNYRNNMDKKLLDVAEKAVSEFGKRFEYYEGNRQDVISWVLEEEVLNAFGQYGVGSYNSFIADLAVFEALKEAGRHFHNYYDYYQLIYGIDKYEYFYLKDFEGIDFRSSSEYKEMRLLKYPEEKELVQPEVQLASLDNVEKSVKPEVKSQDESNYRAILDSFSDDERYLIANCLYELIQNDVINETVQELKISAAVFMKLLKIVGAFSDISVFYKEAKRCTSYNKLSKGLGYYRGEGKLNIIDSTLEKIEILDIKIIEEELKRLKLRVLSEQRIRK</sequence>
<organism evidence="1 2">
    <name type="scientific">Aestuariibaculum sediminum</name>
    <dbReference type="NCBI Taxonomy" id="2770637"/>
    <lineage>
        <taxon>Bacteria</taxon>
        <taxon>Pseudomonadati</taxon>
        <taxon>Bacteroidota</taxon>
        <taxon>Flavobacteriia</taxon>
        <taxon>Flavobacteriales</taxon>
        <taxon>Flavobacteriaceae</taxon>
    </lineage>
</organism>
<protein>
    <submittedName>
        <fullName evidence="1">Uncharacterized protein</fullName>
    </submittedName>
</protein>
<evidence type="ECO:0000313" key="2">
    <source>
        <dbReference type="Proteomes" id="UP000600588"/>
    </source>
</evidence>
<accession>A0A8J6Q7K6</accession>
<proteinExistence type="predicted"/>
<reference evidence="1 2" key="1">
    <citation type="submission" date="2020-09" db="EMBL/GenBank/DDBJ databases">
        <title>TT11 complete genome.</title>
        <authorList>
            <person name="Wu Z."/>
        </authorList>
    </citation>
    <scope>NUCLEOTIDE SEQUENCE [LARGE SCALE GENOMIC DNA]</scope>
    <source>
        <strain evidence="1 2">TT11</strain>
    </source>
</reference>
<dbReference type="EMBL" id="JACVXB010000002">
    <property type="protein sequence ID" value="MBD0831815.1"/>
    <property type="molecule type" value="Genomic_DNA"/>
</dbReference>
<dbReference type="Proteomes" id="UP000600588">
    <property type="component" value="Unassembled WGS sequence"/>
</dbReference>
<dbReference type="AlphaFoldDB" id="A0A8J6Q7K6"/>
<name>A0A8J6Q7K6_9FLAO</name>
<evidence type="ECO:0000313" key="1">
    <source>
        <dbReference type="EMBL" id="MBD0831815.1"/>
    </source>
</evidence>
<comment type="caution">
    <text evidence="1">The sequence shown here is derived from an EMBL/GenBank/DDBJ whole genome shotgun (WGS) entry which is preliminary data.</text>
</comment>
<keyword evidence="2" id="KW-1185">Reference proteome</keyword>
<dbReference type="RefSeq" id="WP_188229604.1">
    <property type="nucleotide sequence ID" value="NZ_JACVXB010000002.1"/>
</dbReference>
<gene>
    <name evidence="1" type="ORF">ICJ83_06695</name>
</gene>